<name>A0AAE1DYY6_9GAST</name>
<protein>
    <submittedName>
        <fullName evidence="1">Uncharacterized protein</fullName>
    </submittedName>
</protein>
<sequence>MLSIRRHSVAHDINNILMPDVIDSADKPCGAANCAYSKDMLLNTLQPQSTAMTYCDVAVTFEVTGSFQAIGDLVQPILLALRLGFWTNYEILLKN</sequence>
<dbReference type="EMBL" id="JAWDGP010001825">
    <property type="protein sequence ID" value="KAK3787907.1"/>
    <property type="molecule type" value="Genomic_DNA"/>
</dbReference>
<keyword evidence="2" id="KW-1185">Reference proteome</keyword>
<dbReference type="Proteomes" id="UP001283361">
    <property type="component" value="Unassembled WGS sequence"/>
</dbReference>
<evidence type="ECO:0000313" key="2">
    <source>
        <dbReference type="Proteomes" id="UP001283361"/>
    </source>
</evidence>
<comment type="caution">
    <text evidence="1">The sequence shown here is derived from an EMBL/GenBank/DDBJ whole genome shotgun (WGS) entry which is preliminary data.</text>
</comment>
<proteinExistence type="predicted"/>
<gene>
    <name evidence="1" type="ORF">RRG08_008041</name>
</gene>
<reference evidence="1" key="1">
    <citation type="journal article" date="2023" name="G3 (Bethesda)">
        <title>A reference genome for the long-term kleptoplast-retaining sea slug Elysia crispata morphotype clarki.</title>
        <authorList>
            <person name="Eastman K.E."/>
            <person name="Pendleton A.L."/>
            <person name="Shaikh M.A."/>
            <person name="Suttiyut T."/>
            <person name="Ogas R."/>
            <person name="Tomko P."/>
            <person name="Gavelis G."/>
            <person name="Widhalm J.R."/>
            <person name="Wisecaver J.H."/>
        </authorList>
    </citation>
    <scope>NUCLEOTIDE SEQUENCE</scope>
    <source>
        <strain evidence="1">ECLA1</strain>
    </source>
</reference>
<evidence type="ECO:0000313" key="1">
    <source>
        <dbReference type="EMBL" id="KAK3787907.1"/>
    </source>
</evidence>
<dbReference type="AlphaFoldDB" id="A0AAE1DYY6"/>
<accession>A0AAE1DYY6</accession>
<organism evidence="1 2">
    <name type="scientific">Elysia crispata</name>
    <name type="common">lettuce slug</name>
    <dbReference type="NCBI Taxonomy" id="231223"/>
    <lineage>
        <taxon>Eukaryota</taxon>
        <taxon>Metazoa</taxon>
        <taxon>Spiralia</taxon>
        <taxon>Lophotrochozoa</taxon>
        <taxon>Mollusca</taxon>
        <taxon>Gastropoda</taxon>
        <taxon>Heterobranchia</taxon>
        <taxon>Euthyneura</taxon>
        <taxon>Panpulmonata</taxon>
        <taxon>Sacoglossa</taxon>
        <taxon>Placobranchoidea</taxon>
        <taxon>Plakobranchidae</taxon>
        <taxon>Elysia</taxon>
    </lineage>
</organism>